<feature type="domain" description="AD" evidence="1">
    <location>
        <begin position="79"/>
        <end position="174"/>
    </location>
</feature>
<proteinExistence type="predicted"/>
<gene>
    <name evidence="2" type="ORF">AAG570_004150</name>
</gene>
<dbReference type="CDD" id="cd01735">
    <property type="entry name" value="LSm12_N"/>
    <property type="match status" value="1"/>
</dbReference>
<dbReference type="EMBL" id="JBFDAA010000015">
    <property type="protein sequence ID" value="KAL1117835.1"/>
    <property type="molecule type" value="Genomic_DNA"/>
</dbReference>
<dbReference type="InterPro" id="IPR019181">
    <property type="entry name" value="LSM12_ABD"/>
</dbReference>
<reference evidence="2 3" key="1">
    <citation type="submission" date="2024-07" db="EMBL/GenBank/DDBJ databases">
        <title>Chromosome-level genome assembly of the water stick insect Ranatra chinensis (Heteroptera: Nepidae).</title>
        <authorList>
            <person name="Liu X."/>
        </authorList>
    </citation>
    <scope>NUCLEOTIDE SEQUENCE [LARGE SCALE GENOMIC DNA]</scope>
    <source>
        <strain evidence="2">Cailab_2021Rc</strain>
        <tissue evidence="2">Muscle</tissue>
    </source>
</reference>
<dbReference type="Pfam" id="PF21166">
    <property type="entry name" value="LSM12_LSM"/>
    <property type="match status" value="1"/>
</dbReference>
<evidence type="ECO:0000259" key="1">
    <source>
        <dbReference type="PROSITE" id="PS52001"/>
    </source>
</evidence>
<accession>A0ABD0Y579</accession>
<dbReference type="PANTHER" id="PTHR13542">
    <property type="entry name" value="LSM12 HOMOLOG"/>
    <property type="match status" value="1"/>
</dbReference>
<dbReference type="Pfam" id="PF09793">
    <property type="entry name" value="AD"/>
    <property type="match status" value="1"/>
</dbReference>
<dbReference type="Proteomes" id="UP001558652">
    <property type="component" value="Unassembled WGS sequence"/>
</dbReference>
<dbReference type="SMART" id="SM00995">
    <property type="entry name" value="AD"/>
    <property type="match status" value="1"/>
</dbReference>
<dbReference type="InterPro" id="IPR039683">
    <property type="entry name" value="Lsm12-like"/>
</dbReference>
<dbReference type="InterPro" id="IPR048478">
    <property type="entry name" value="LSM12_LSM"/>
</dbReference>
<protein>
    <recommendedName>
        <fullName evidence="1">AD domain-containing protein</fullName>
    </recommendedName>
</protein>
<evidence type="ECO:0000313" key="2">
    <source>
        <dbReference type="EMBL" id="KAL1117835.1"/>
    </source>
</evidence>
<organism evidence="2 3">
    <name type="scientific">Ranatra chinensis</name>
    <dbReference type="NCBI Taxonomy" id="642074"/>
    <lineage>
        <taxon>Eukaryota</taxon>
        <taxon>Metazoa</taxon>
        <taxon>Ecdysozoa</taxon>
        <taxon>Arthropoda</taxon>
        <taxon>Hexapoda</taxon>
        <taxon>Insecta</taxon>
        <taxon>Pterygota</taxon>
        <taxon>Neoptera</taxon>
        <taxon>Paraneoptera</taxon>
        <taxon>Hemiptera</taxon>
        <taxon>Heteroptera</taxon>
        <taxon>Panheteroptera</taxon>
        <taxon>Nepomorpha</taxon>
        <taxon>Nepidae</taxon>
        <taxon>Ranatrinae</taxon>
        <taxon>Ranatra</taxon>
    </lineage>
</organism>
<dbReference type="AlphaFoldDB" id="A0ABD0Y579"/>
<dbReference type="PROSITE" id="PS52001">
    <property type="entry name" value="AD"/>
    <property type="match status" value="1"/>
</dbReference>
<name>A0ABD0Y579_9HEMI</name>
<keyword evidence="3" id="KW-1185">Reference proteome</keyword>
<sequence>MAGVGDWFTIGSVVACKTCYNKVIEGEVLAFDPQTKMLILKCPASSGRPAFNDVFVVNLSLVSDVQVKKEGTPSNEPMQSLNLARLNTRLRNQVEHKKRLISALQAGVSPEGQKLFLTISKTINDVTWQGQNIFVFSQVTVTPPYKPENVKGDVHSKAYTHIRKIVSNEYLTNSYR</sequence>
<dbReference type="InterPro" id="IPR047574">
    <property type="entry name" value="AD"/>
</dbReference>
<comment type="caution">
    <text evidence="2">The sequence shown here is derived from an EMBL/GenBank/DDBJ whole genome shotgun (WGS) entry which is preliminary data.</text>
</comment>
<evidence type="ECO:0000313" key="3">
    <source>
        <dbReference type="Proteomes" id="UP001558652"/>
    </source>
</evidence>